<dbReference type="InterPro" id="IPR045450">
    <property type="entry name" value="VMAP_C"/>
</dbReference>
<evidence type="ECO:0000259" key="3">
    <source>
        <dbReference type="Pfam" id="PF20028"/>
    </source>
</evidence>
<protein>
    <submittedName>
        <fullName evidence="4">Uncharacterized protein</fullName>
    </submittedName>
</protein>
<reference evidence="4 5" key="1">
    <citation type="submission" date="2020-08" db="EMBL/GenBank/DDBJ databases">
        <title>Genomic Encyclopedia of Type Strains, Phase III (KMG-III): the genomes of soil and plant-associated and newly described type strains.</title>
        <authorList>
            <person name="Whitman W."/>
        </authorList>
    </citation>
    <scope>NUCLEOTIDE SEQUENCE [LARGE SCALE GENOMIC DNA]</scope>
    <source>
        <strain evidence="4 5">CECT 8960</strain>
    </source>
</reference>
<dbReference type="Proteomes" id="UP000520767">
    <property type="component" value="Unassembled WGS sequence"/>
</dbReference>
<feature type="domain" description="vWA-MoxR associated protein C-terminal" evidence="3">
    <location>
        <begin position="237"/>
        <end position="474"/>
    </location>
</feature>
<dbReference type="Pfam" id="PF19916">
    <property type="entry name" value="VMAP-M0"/>
    <property type="match status" value="1"/>
</dbReference>
<dbReference type="Pfam" id="PF19956">
    <property type="entry name" value="EAD2"/>
    <property type="match status" value="1"/>
</dbReference>
<evidence type="ECO:0000313" key="4">
    <source>
        <dbReference type="EMBL" id="MBB4907586.1"/>
    </source>
</evidence>
<comment type="caution">
    <text evidence="4">The sequence shown here is derived from an EMBL/GenBank/DDBJ whole genome shotgun (WGS) entry which is preliminary data.</text>
</comment>
<gene>
    <name evidence="4" type="ORF">FHR82_003828</name>
</gene>
<accession>A0A7W7Q6J4</accession>
<sequence>MASSGAGGVGGPLWPLVRALQDLPCLASQQDRNFVVRLLNDRLGHLPIEESARVEQHLFNIVEVCERRSDGLAALLEIIGELDKGTIYLREVERIVAERDADVLWPEEERERLFGLLSGMIFKDLVELYHQVAGANGPELPAETTYREVFLTLETLNADATGLPKPIVFVEYLAHGRRPELSTELRRWSDRQASRLSVITELQALRRAFRAPPPGPAPNEPAYLVLLLRRVGLAGELYQLDHWSQIDLSEGWHPKRGTDFTGTLDEVKRQVAVLIEEVETKWAKYQPDIRIEVVLSSELLNLDIDQWSWEVESMLPPVPIGCRYSFAIRSLERMQTGHWHRHWHARWSVLTGQLQLYGAVDEDSAQHSEGGDGIRRLVADFENNAKLVSLTLSAPPDGSEAGGAEVAVGLRAGVPIMVWHREHCDSEEFLAAAREVLHGDGAGVLERVKQVRNTAYKSHAGHVGHCLALLWDDPMRLVVPPDLGAPREAVA</sequence>
<evidence type="ECO:0000259" key="2">
    <source>
        <dbReference type="Pfam" id="PF19956"/>
    </source>
</evidence>
<keyword evidence="5" id="KW-1185">Reference proteome</keyword>
<dbReference type="EMBL" id="JACHJQ010000004">
    <property type="protein sequence ID" value="MBB4907586.1"/>
    <property type="molecule type" value="Genomic_DNA"/>
</dbReference>
<feature type="domain" description="Effector-associated" evidence="2">
    <location>
        <begin position="17"/>
        <end position="97"/>
    </location>
</feature>
<dbReference type="InterPro" id="IPR045555">
    <property type="entry name" value="VMAP-M0"/>
</dbReference>
<dbReference type="AlphaFoldDB" id="A0A7W7Q6J4"/>
<feature type="domain" description="vWA-MoxR associated protein middle region 0" evidence="1">
    <location>
        <begin position="106"/>
        <end position="207"/>
    </location>
</feature>
<evidence type="ECO:0000259" key="1">
    <source>
        <dbReference type="Pfam" id="PF19916"/>
    </source>
</evidence>
<name>A0A7W7Q6J4_9PSEU</name>
<dbReference type="Pfam" id="PF20028">
    <property type="entry name" value="VMAP-C"/>
    <property type="match status" value="1"/>
</dbReference>
<dbReference type="InterPro" id="IPR045431">
    <property type="entry name" value="EAD2"/>
</dbReference>
<dbReference type="RefSeq" id="WP_184811765.1">
    <property type="nucleotide sequence ID" value="NZ_JACHJQ010000004.1"/>
</dbReference>
<organism evidence="4 5">
    <name type="scientific">Actinophytocola algeriensis</name>
    <dbReference type="NCBI Taxonomy" id="1768010"/>
    <lineage>
        <taxon>Bacteria</taxon>
        <taxon>Bacillati</taxon>
        <taxon>Actinomycetota</taxon>
        <taxon>Actinomycetes</taxon>
        <taxon>Pseudonocardiales</taxon>
        <taxon>Pseudonocardiaceae</taxon>
    </lineage>
</organism>
<proteinExistence type="predicted"/>
<evidence type="ECO:0000313" key="5">
    <source>
        <dbReference type="Proteomes" id="UP000520767"/>
    </source>
</evidence>